<protein>
    <submittedName>
        <fullName evidence="1">Uncharacterized protein</fullName>
    </submittedName>
</protein>
<reference evidence="1" key="1">
    <citation type="submission" date="2015-07" db="EMBL/GenBank/DDBJ databases">
        <title>MeaNS - Measles Nucleotide Surveillance Program.</title>
        <authorList>
            <person name="Tran T."/>
            <person name="Druce J."/>
        </authorList>
    </citation>
    <scope>NUCLEOTIDE SEQUENCE</scope>
    <source>
        <strain evidence="1">UCB-OBI-ISO-001</strain>
        <tissue evidence="1">Gonad</tissue>
    </source>
</reference>
<dbReference type="EMBL" id="KQ418767">
    <property type="protein sequence ID" value="KOF85967.1"/>
    <property type="molecule type" value="Genomic_DNA"/>
</dbReference>
<sequence length="56" mass="6162">MCRRWGIKTNALFGGVFVGCVCVANGDKTISRFSLTQTHAHSVRPSERVSERAAPR</sequence>
<dbReference type="AlphaFoldDB" id="A0A0L8H9T9"/>
<gene>
    <name evidence="1" type="ORF">OCBIM_22019436mg</name>
</gene>
<accession>A0A0L8H9T9</accession>
<organism evidence="1">
    <name type="scientific">Octopus bimaculoides</name>
    <name type="common">California two-spotted octopus</name>
    <dbReference type="NCBI Taxonomy" id="37653"/>
    <lineage>
        <taxon>Eukaryota</taxon>
        <taxon>Metazoa</taxon>
        <taxon>Spiralia</taxon>
        <taxon>Lophotrochozoa</taxon>
        <taxon>Mollusca</taxon>
        <taxon>Cephalopoda</taxon>
        <taxon>Coleoidea</taxon>
        <taxon>Octopodiformes</taxon>
        <taxon>Octopoda</taxon>
        <taxon>Incirrata</taxon>
        <taxon>Octopodidae</taxon>
        <taxon>Octopus</taxon>
    </lineage>
</organism>
<name>A0A0L8H9T9_OCTBM</name>
<evidence type="ECO:0000313" key="1">
    <source>
        <dbReference type="EMBL" id="KOF85967.1"/>
    </source>
</evidence>
<dbReference type="PROSITE" id="PS51257">
    <property type="entry name" value="PROKAR_LIPOPROTEIN"/>
    <property type="match status" value="1"/>
</dbReference>
<proteinExistence type="predicted"/>